<reference evidence="7" key="3">
    <citation type="journal article" date="2017" name="Genome Announc.">
        <title>Genome sequences of Cyberlindnera fabianii 65, Pichia kudriavzevii 129, and Saccharomyces cerevisiae 131 isolated from fermented masau fruits in Zimbabwe.</title>
        <authorList>
            <person name="van Rijswijck I.M.H."/>
            <person name="Derks M.F.L."/>
            <person name="Abee T."/>
            <person name="de Ridder D."/>
            <person name="Smid E.J."/>
        </authorList>
    </citation>
    <scope>NUCLEOTIDE SEQUENCE [LARGE SCALE GENOMIC DNA]</scope>
    <source>
        <strain evidence="7">129</strain>
    </source>
</reference>
<evidence type="ECO:0000313" key="2">
    <source>
        <dbReference type="EMBL" id="AWU77084.1"/>
    </source>
</evidence>
<evidence type="ECO:0000313" key="8">
    <source>
        <dbReference type="Proteomes" id="UP000195871"/>
    </source>
</evidence>
<name>A0A099P5K5_PICKU</name>
<dbReference type="EMBL" id="NHMM01000001">
    <property type="protein sequence ID" value="OUT24624.1"/>
    <property type="molecule type" value="Genomic_DNA"/>
</dbReference>
<reference evidence="3" key="2">
    <citation type="submission" date="2014-08" db="EMBL/GenBank/DDBJ databases">
        <title>Exploiting Issatchenkia orientalis SD108 for Succinic Acid Production.</title>
        <authorList>
            <person name="Xiao H."/>
            <person name="Shao Z."/>
            <person name="Jiang Y."/>
            <person name="Dole S."/>
            <person name="Zhao H."/>
        </authorList>
    </citation>
    <scope>NUCLEOTIDE SEQUENCE [LARGE SCALE GENOMIC DNA]</scope>
    <source>
        <strain evidence="3">SD108</strain>
    </source>
</reference>
<reference evidence="5 8" key="5">
    <citation type="submission" date="2017-05" db="EMBL/GenBank/DDBJ databases">
        <title>The Genome Sequence of Candida krusei Ckrusei653.</title>
        <authorList>
            <person name="Cuomo C."/>
            <person name="Forche A."/>
            <person name="Young S."/>
            <person name="Abouelleil A."/>
            <person name="Cao P."/>
            <person name="Chapman S."/>
            <person name="Cusick C."/>
            <person name="Shea T."/>
            <person name="Nusbaum C."/>
            <person name="Birren B."/>
        </authorList>
    </citation>
    <scope>NUCLEOTIDE SEQUENCE [LARGE SCALE GENOMIC DNA]</scope>
    <source>
        <strain evidence="5 8">Ckrusei653</strain>
    </source>
</reference>
<evidence type="ECO:0000313" key="9">
    <source>
        <dbReference type="Proteomes" id="UP000249293"/>
    </source>
</evidence>
<evidence type="ECO:0000313" key="6">
    <source>
        <dbReference type="Proteomes" id="UP000029867"/>
    </source>
</evidence>
<sequence>MPRLCYDTPTVENTELMATYARTSPQLYSSIAASDKYLLRYASNTWNIQFPNCVFHPELHCIRIPIPFYIPGREDDSIIIDVPYEGLSSLGMLQHPNPASYTIDLECHCEVYFLAENIIVKLPTTCKLKTIYSQLPEDGLSFTIPYVNVSSDKIVQNLTKLSIFVNDTENSNLEDRRTYNIVLYPLQRYPPQPLSMGIFQGYSNLTPFQSLRLVSDAIEQGTELSRDMAEYFSSQRCNTMTAISSSCSSVGSLNVGDGRDNTSMDLYKLSQSGYGDDDDFSYEQYDNFDSGSGLKLDTMGGGGSGMYVEIIGGFNSTSVKRGRRDSEDTLSDQPRQKRQLE</sequence>
<gene>
    <name evidence="4" type="ORF">BOH78_1139</name>
    <name evidence="2" type="ORF">C5L36_0C09910</name>
    <name evidence="5" type="ORF">CAS74_001013</name>
    <name evidence="3" type="ORF">JL09_g651</name>
</gene>
<reference evidence="6" key="1">
    <citation type="journal article" date="2014" name="Microb. Cell Fact.">
        <title>Exploiting Issatchenkia orientalis SD108 for succinic acid production.</title>
        <authorList>
            <person name="Xiao H."/>
            <person name="Shao Z."/>
            <person name="Jiang Y."/>
            <person name="Dole S."/>
            <person name="Zhao H."/>
        </authorList>
    </citation>
    <scope>NUCLEOTIDE SEQUENCE [LARGE SCALE GENOMIC DNA]</scope>
    <source>
        <strain evidence="6">SD108</strain>
    </source>
</reference>
<proteinExistence type="predicted"/>
<dbReference type="Proteomes" id="UP000029867">
    <property type="component" value="Unassembled WGS sequence"/>
</dbReference>
<dbReference type="AlphaFoldDB" id="A0A099P5K5"/>
<dbReference type="EMBL" id="JQFK01000003">
    <property type="protein sequence ID" value="KGK40318.1"/>
    <property type="molecule type" value="Genomic_DNA"/>
</dbReference>
<dbReference type="HOGENOM" id="CLU_813974_0_0_1"/>
<keyword evidence="9" id="KW-1185">Reference proteome</keyword>
<dbReference type="VEuPathDB" id="FungiDB:C5L36_0C09910"/>
<organism evidence="3 6">
    <name type="scientific">Pichia kudriavzevii</name>
    <name type="common">Yeast</name>
    <name type="synonym">Issatchenkia orientalis</name>
    <dbReference type="NCBI Taxonomy" id="4909"/>
    <lineage>
        <taxon>Eukaryota</taxon>
        <taxon>Fungi</taxon>
        <taxon>Dikarya</taxon>
        <taxon>Ascomycota</taxon>
        <taxon>Saccharomycotina</taxon>
        <taxon>Pichiomycetes</taxon>
        <taxon>Pichiales</taxon>
        <taxon>Pichiaceae</taxon>
        <taxon>Pichia</taxon>
    </lineage>
</organism>
<evidence type="ECO:0000313" key="3">
    <source>
        <dbReference type="EMBL" id="KGK40318.1"/>
    </source>
</evidence>
<evidence type="ECO:0000256" key="1">
    <source>
        <dbReference type="SAM" id="MobiDB-lite"/>
    </source>
</evidence>
<dbReference type="Proteomes" id="UP000195871">
    <property type="component" value="Unassembled WGS sequence"/>
</dbReference>
<reference evidence="4" key="4">
    <citation type="submission" date="2017-01" db="EMBL/GenBank/DDBJ databases">
        <authorList>
            <person name="Mah S.A."/>
            <person name="Swanson W.J."/>
            <person name="Moy G.W."/>
            <person name="Vacquier V.D."/>
        </authorList>
    </citation>
    <scope>NUCLEOTIDE SEQUENCE [LARGE SCALE GENOMIC DNA]</scope>
    <source>
        <strain evidence="4">129</strain>
    </source>
</reference>
<accession>A0A099P5K5</accession>
<protein>
    <submittedName>
        <fullName evidence="3">Uncharacterized protein</fullName>
    </submittedName>
</protein>
<reference evidence="2 9" key="6">
    <citation type="submission" date="2018-06" db="EMBL/GenBank/DDBJ databases">
        <title>Population genomics shows no distinction between pathogenic Candida krusei and environmental Pichia kudriavzevii: One species, four names.</title>
        <authorList>
            <person name="Douglass A.P."/>
            <person name="Offei B."/>
            <person name="Braun-Galleani S."/>
            <person name="Coughlan A.Y."/>
            <person name="Martos A."/>
            <person name="Ortiz-Merino R.A."/>
            <person name="Byrne K.P."/>
            <person name="Wolfe K.H."/>
        </authorList>
    </citation>
    <scope>NUCLEOTIDE SEQUENCE [LARGE SCALE GENOMIC DNA]</scope>
    <source>
        <strain evidence="2 9">CBS573</strain>
    </source>
</reference>
<dbReference type="EMBL" id="MQVM01000004">
    <property type="protein sequence ID" value="ONH76197.1"/>
    <property type="molecule type" value="Genomic_DNA"/>
</dbReference>
<dbReference type="Proteomes" id="UP000249293">
    <property type="component" value="Chromosome 3"/>
</dbReference>
<feature type="region of interest" description="Disordered" evidence="1">
    <location>
        <begin position="318"/>
        <end position="341"/>
    </location>
</feature>
<evidence type="ECO:0000313" key="7">
    <source>
        <dbReference type="Proteomes" id="UP000189274"/>
    </source>
</evidence>
<dbReference type="EMBL" id="CP028775">
    <property type="protein sequence ID" value="AWU77084.1"/>
    <property type="molecule type" value="Genomic_DNA"/>
</dbReference>
<evidence type="ECO:0000313" key="5">
    <source>
        <dbReference type="EMBL" id="OUT24624.1"/>
    </source>
</evidence>
<dbReference type="OrthoDB" id="3997394at2759"/>
<dbReference type="Proteomes" id="UP000189274">
    <property type="component" value="Unassembled WGS sequence"/>
</dbReference>
<evidence type="ECO:0000313" key="4">
    <source>
        <dbReference type="EMBL" id="ONH76197.1"/>
    </source>
</evidence>